<keyword evidence="3" id="KW-1185">Reference proteome</keyword>
<dbReference type="RefSeq" id="WP_307122644.1">
    <property type="nucleotide sequence ID" value="NZ_JAUSTM010000032.1"/>
</dbReference>
<dbReference type="InterPro" id="IPR016181">
    <property type="entry name" value="Acyl_CoA_acyltransferase"/>
</dbReference>
<dbReference type="InterPro" id="IPR000182">
    <property type="entry name" value="GNAT_dom"/>
</dbReference>
<dbReference type="PANTHER" id="PTHR43441:SF2">
    <property type="entry name" value="FAMILY ACETYLTRANSFERASE, PUTATIVE (AFU_ORTHOLOGUE AFUA_7G00850)-RELATED"/>
    <property type="match status" value="1"/>
</dbReference>
<dbReference type="Pfam" id="PF13302">
    <property type="entry name" value="Acetyltransf_3"/>
    <property type="match status" value="1"/>
</dbReference>
<dbReference type="InterPro" id="IPR051908">
    <property type="entry name" value="Ribosomal_N-acetyltransferase"/>
</dbReference>
<dbReference type="SUPFAM" id="SSF55729">
    <property type="entry name" value="Acyl-CoA N-acyltransferases (Nat)"/>
    <property type="match status" value="1"/>
</dbReference>
<dbReference type="Gene3D" id="3.40.630.30">
    <property type="match status" value="1"/>
</dbReference>
<dbReference type="Proteomes" id="UP001223079">
    <property type="component" value="Unassembled WGS sequence"/>
</dbReference>
<name>A0ABT9YUV0_9STRE</name>
<reference evidence="2 3" key="1">
    <citation type="submission" date="2023-07" db="EMBL/GenBank/DDBJ databases">
        <title>Genomic Encyclopedia of Type Strains, Phase IV (KMG-IV): sequencing the most valuable type-strain genomes for metagenomic binning, comparative biology and taxonomic classification.</title>
        <authorList>
            <person name="Goeker M."/>
        </authorList>
    </citation>
    <scope>NUCLEOTIDE SEQUENCE [LARGE SCALE GENOMIC DNA]</scope>
    <source>
        <strain evidence="2 3">DSM 105143</strain>
    </source>
</reference>
<organism evidence="2 3">
    <name type="scientific">Streptococcus moroccensis</name>
    <dbReference type="NCBI Taxonomy" id="1451356"/>
    <lineage>
        <taxon>Bacteria</taxon>
        <taxon>Bacillati</taxon>
        <taxon>Bacillota</taxon>
        <taxon>Bacilli</taxon>
        <taxon>Lactobacillales</taxon>
        <taxon>Streptococcaceae</taxon>
        <taxon>Streptococcus</taxon>
    </lineage>
</organism>
<evidence type="ECO:0000313" key="3">
    <source>
        <dbReference type="Proteomes" id="UP001223079"/>
    </source>
</evidence>
<sequence>MAYNQFNQPVGEQLFDDSAGKPVDLICLTGKYCSVEKLSVKDHLEDLATFYVHDPVEQDWTYLPLSPFDNIEAFKAYLEECETSEDPYYLVIRDNTSQTIIGMFSLLNYYLKNRSLEMGWVVYSRSLQGSRMATEAQYLVMTYVFEELHARRYEWKCDSLNARSKKAANRLGFQYEGTFRQHSIYKGRTRDTSWFSIIDSEWPQLKSRFERWLAPDNFGVDGVQKKSLDQF</sequence>
<dbReference type="EMBL" id="JAUSTM010000032">
    <property type="protein sequence ID" value="MDQ0223504.1"/>
    <property type="molecule type" value="Genomic_DNA"/>
</dbReference>
<feature type="domain" description="N-acetyltransferase" evidence="1">
    <location>
        <begin position="42"/>
        <end position="191"/>
    </location>
</feature>
<proteinExistence type="predicted"/>
<protein>
    <submittedName>
        <fullName evidence="2">RimJ/RimL family protein N-acetyltransferase</fullName>
    </submittedName>
</protein>
<dbReference type="PROSITE" id="PS51186">
    <property type="entry name" value="GNAT"/>
    <property type="match status" value="1"/>
</dbReference>
<accession>A0ABT9YUV0</accession>
<comment type="caution">
    <text evidence="2">The sequence shown here is derived from an EMBL/GenBank/DDBJ whole genome shotgun (WGS) entry which is preliminary data.</text>
</comment>
<evidence type="ECO:0000259" key="1">
    <source>
        <dbReference type="PROSITE" id="PS51186"/>
    </source>
</evidence>
<evidence type="ECO:0000313" key="2">
    <source>
        <dbReference type="EMBL" id="MDQ0223504.1"/>
    </source>
</evidence>
<gene>
    <name evidence="2" type="ORF">J2S23_002081</name>
</gene>
<dbReference type="PANTHER" id="PTHR43441">
    <property type="entry name" value="RIBOSOMAL-PROTEIN-SERINE ACETYLTRANSFERASE"/>
    <property type="match status" value="1"/>
</dbReference>